<name>A0ACC2Q5I1_9NEOP</name>
<accession>A0ACC2Q5I1</accession>
<evidence type="ECO:0000313" key="2">
    <source>
        <dbReference type="Proteomes" id="UP001231649"/>
    </source>
</evidence>
<dbReference type="EMBL" id="CM056801">
    <property type="protein sequence ID" value="KAJ8708753.1"/>
    <property type="molecule type" value="Genomic_DNA"/>
</dbReference>
<keyword evidence="2" id="KW-1185">Reference proteome</keyword>
<proteinExistence type="predicted"/>
<comment type="caution">
    <text evidence="1">The sequence shown here is derived from an EMBL/GenBank/DDBJ whole genome shotgun (WGS) entry which is preliminary data.</text>
</comment>
<evidence type="ECO:0000313" key="1">
    <source>
        <dbReference type="EMBL" id="KAJ8708753.1"/>
    </source>
</evidence>
<organism evidence="1 2">
    <name type="scientific">Mythimna loreyi</name>
    <dbReference type="NCBI Taxonomy" id="667449"/>
    <lineage>
        <taxon>Eukaryota</taxon>
        <taxon>Metazoa</taxon>
        <taxon>Ecdysozoa</taxon>
        <taxon>Arthropoda</taxon>
        <taxon>Hexapoda</taxon>
        <taxon>Insecta</taxon>
        <taxon>Pterygota</taxon>
        <taxon>Neoptera</taxon>
        <taxon>Endopterygota</taxon>
        <taxon>Lepidoptera</taxon>
        <taxon>Glossata</taxon>
        <taxon>Ditrysia</taxon>
        <taxon>Noctuoidea</taxon>
        <taxon>Noctuidae</taxon>
        <taxon>Noctuinae</taxon>
        <taxon>Hadenini</taxon>
        <taxon>Mythimna</taxon>
    </lineage>
</organism>
<protein>
    <submittedName>
        <fullName evidence="1">Uncharacterized protein</fullName>
    </submittedName>
</protein>
<gene>
    <name evidence="1" type="ORF">PYW08_010135</name>
</gene>
<dbReference type="Proteomes" id="UP001231649">
    <property type="component" value="Chromosome 25"/>
</dbReference>
<reference evidence="1" key="1">
    <citation type="submission" date="2023-03" db="EMBL/GenBank/DDBJ databases">
        <title>Chromosome-level genomes of two armyworms, Mythimna separata and Mythimna loreyi, provide insights into the biosynthesis and reception of sex pheromones.</title>
        <authorList>
            <person name="Zhao H."/>
        </authorList>
    </citation>
    <scope>NUCLEOTIDE SEQUENCE</scope>
    <source>
        <strain evidence="1">BeijingLab</strain>
    </source>
</reference>
<sequence length="223" mass="25759">MVSYNMTTNYCFLLRYAYISNVRSYCKLNYLIISTTLLYVYFISSDFLLPPTSNAFFLLSFFYFVRGYFGFLSSYTFNRVLHGIYCVMHILSRHLNQFMKHSDQIQYAMLCLVPNLGNRTGPPSGTRSLHTHCLHPAIQRDLPPVPVLNTHIASIRQSNGTSLRYPSSTHTLPPFSTFSDYLHCHAGVGHRAQVNTRARSHKQHWNVHNLSHLHTTFESLFIT</sequence>